<protein>
    <submittedName>
        <fullName evidence="3">Uncharacterized protein</fullName>
    </submittedName>
</protein>
<gene>
    <name evidence="3" type="ORF">E0F88_32040</name>
</gene>
<keyword evidence="4" id="KW-1185">Reference proteome</keyword>
<evidence type="ECO:0000313" key="3">
    <source>
        <dbReference type="EMBL" id="TDE08662.1"/>
    </source>
</evidence>
<keyword evidence="2" id="KW-0472">Membrane</keyword>
<evidence type="ECO:0000313" key="4">
    <source>
        <dbReference type="Proteomes" id="UP000294850"/>
    </source>
</evidence>
<feature type="region of interest" description="Disordered" evidence="1">
    <location>
        <begin position="57"/>
        <end position="80"/>
    </location>
</feature>
<name>A0A4R5D5D5_9BACT</name>
<keyword evidence="2" id="KW-1133">Transmembrane helix</keyword>
<dbReference type="AlphaFoldDB" id="A0A4R5D5D5"/>
<reference evidence="3 4" key="1">
    <citation type="submission" date="2019-03" db="EMBL/GenBank/DDBJ databases">
        <title>Dyadobacter AR-3-6 sp. nov., isolated from arctic soil.</title>
        <authorList>
            <person name="Chaudhary D.K."/>
        </authorList>
    </citation>
    <scope>NUCLEOTIDE SEQUENCE [LARGE SCALE GENOMIC DNA]</scope>
    <source>
        <strain evidence="3 4">AR-3-6</strain>
    </source>
</reference>
<dbReference type="OrthoDB" id="9876170at2"/>
<feature type="transmembrane region" description="Helical" evidence="2">
    <location>
        <begin position="30"/>
        <end position="51"/>
    </location>
</feature>
<comment type="caution">
    <text evidence="3">The sequence shown here is derived from an EMBL/GenBank/DDBJ whole genome shotgun (WGS) entry which is preliminary data.</text>
</comment>
<accession>A0A4R5D5D5</accession>
<sequence length="80" mass="8702">MKPVKLVGILILFFGLTGLLFGGIEQLIESLLACAGVGVLLAFIWFISPVGNQATRRQTRKDHWGGHGNKVPPQNNDNAF</sequence>
<evidence type="ECO:0000256" key="2">
    <source>
        <dbReference type="SAM" id="Phobius"/>
    </source>
</evidence>
<organism evidence="3 4">
    <name type="scientific">Dyadobacter psychrotolerans</name>
    <dbReference type="NCBI Taxonomy" id="2541721"/>
    <lineage>
        <taxon>Bacteria</taxon>
        <taxon>Pseudomonadati</taxon>
        <taxon>Bacteroidota</taxon>
        <taxon>Cytophagia</taxon>
        <taxon>Cytophagales</taxon>
        <taxon>Spirosomataceae</taxon>
        <taxon>Dyadobacter</taxon>
    </lineage>
</organism>
<feature type="transmembrane region" description="Helical" evidence="2">
    <location>
        <begin position="7"/>
        <end position="24"/>
    </location>
</feature>
<dbReference type="EMBL" id="SMFL01000024">
    <property type="protein sequence ID" value="TDE08662.1"/>
    <property type="molecule type" value="Genomic_DNA"/>
</dbReference>
<evidence type="ECO:0000256" key="1">
    <source>
        <dbReference type="SAM" id="MobiDB-lite"/>
    </source>
</evidence>
<proteinExistence type="predicted"/>
<dbReference type="Proteomes" id="UP000294850">
    <property type="component" value="Unassembled WGS sequence"/>
</dbReference>
<dbReference type="RefSeq" id="WP_131962631.1">
    <property type="nucleotide sequence ID" value="NZ_SMFL01000024.1"/>
</dbReference>
<keyword evidence="2" id="KW-0812">Transmembrane</keyword>